<evidence type="ECO:0000313" key="6">
    <source>
        <dbReference type="EMBL" id="KAL0581946.1"/>
    </source>
</evidence>
<dbReference type="CDD" id="cd05471">
    <property type="entry name" value="pepsin_like"/>
    <property type="match status" value="1"/>
</dbReference>
<feature type="signal peptide" evidence="4">
    <location>
        <begin position="1"/>
        <end position="18"/>
    </location>
</feature>
<sequence>MRVSVLAALALILPNAFGFTVPPRVGALRIPLRKRLRLLGENGVVNEDLLRRELTRATNKLQRGFKAFEQNTGSAHPSSSKKIDVRALPAGNPLTDLLDESLWAGPIDVGTPPKTFTVDFDTGSSDLFLPGTGCKANCDGHKVYDTSASSTAKDQGRGYSLRFGDGSTVQGELYHDTVSLADLAATDQAVGSSTEYSTGFAAAGFPPDGLLGLGFPQISVFKENPFFQTLVSQGKVTEPVFAFKLSTSDSELTLGGVDSSKFTGELTQVPVTTVGYWQINADGVSVSGKQVAGQFVAIVDTGTTLVYGDPGSVEALYAAVPGARDASLTVGPGFFTVPCDSVPNDINIVLGGKSFPISAKTFNIGQLEVGSSECVGGFVAGTVTSDGTWLVGDVFLQNVYSVFDVGNTRMGFATLA</sequence>
<keyword evidence="7" id="KW-1185">Reference proteome</keyword>
<dbReference type="InterPro" id="IPR034164">
    <property type="entry name" value="Pepsin-like_dom"/>
</dbReference>
<keyword evidence="3" id="KW-0645">Protease</keyword>
<evidence type="ECO:0000313" key="7">
    <source>
        <dbReference type="Proteomes" id="UP001465976"/>
    </source>
</evidence>
<name>A0ABR3G2W5_9AGAR</name>
<dbReference type="Pfam" id="PF00026">
    <property type="entry name" value="Asp"/>
    <property type="match status" value="1"/>
</dbReference>
<dbReference type="Gene3D" id="2.40.70.10">
    <property type="entry name" value="Acid Proteases"/>
    <property type="match status" value="2"/>
</dbReference>
<evidence type="ECO:0000256" key="1">
    <source>
        <dbReference type="ARBA" id="ARBA00007447"/>
    </source>
</evidence>
<dbReference type="PROSITE" id="PS00141">
    <property type="entry name" value="ASP_PROTEASE"/>
    <property type="match status" value="1"/>
</dbReference>
<dbReference type="InterPro" id="IPR001969">
    <property type="entry name" value="Aspartic_peptidase_AS"/>
</dbReference>
<dbReference type="Proteomes" id="UP001465976">
    <property type="component" value="Unassembled WGS sequence"/>
</dbReference>
<comment type="caution">
    <text evidence="6">The sequence shown here is derived from an EMBL/GenBank/DDBJ whole genome shotgun (WGS) entry which is preliminary data.</text>
</comment>
<organism evidence="6 7">
    <name type="scientific">Marasmius crinis-equi</name>
    <dbReference type="NCBI Taxonomy" id="585013"/>
    <lineage>
        <taxon>Eukaryota</taxon>
        <taxon>Fungi</taxon>
        <taxon>Dikarya</taxon>
        <taxon>Basidiomycota</taxon>
        <taxon>Agaricomycotina</taxon>
        <taxon>Agaricomycetes</taxon>
        <taxon>Agaricomycetidae</taxon>
        <taxon>Agaricales</taxon>
        <taxon>Marasmiineae</taxon>
        <taxon>Marasmiaceae</taxon>
        <taxon>Marasmius</taxon>
    </lineage>
</organism>
<dbReference type="PANTHER" id="PTHR47966:SF51">
    <property type="entry name" value="BETA-SITE APP-CLEAVING ENZYME, ISOFORM A-RELATED"/>
    <property type="match status" value="1"/>
</dbReference>
<proteinExistence type="inferred from homology"/>
<dbReference type="PANTHER" id="PTHR47966">
    <property type="entry name" value="BETA-SITE APP-CLEAVING ENZYME, ISOFORM A-RELATED"/>
    <property type="match status" value="1"/>
</dbReference>
<dbReference type="InterPro" id="IPR001461">
    <property type="entry name" value="Aspartic_peptidase_A1"/>
</dbReference>
<evidence type="ECO:0000256" key="3">
    <source>
        <dbReference type="RuleBase" id="RU000454"/>
    </source>
</evidence>
<feature type="chain" id="PRO_5045870670" description="Peptidase A1 domain-containing protein" evidence="4">
    <location>
        <begin position="19"/>
        <end position="416"/>
    </location>
</feature>
<dbReference type="InterPro" id="IPR033121">
    <property type="entry name" value="PEPTIDASE_A1"/>
</dbReference>
<feature type="domain" description="Peptidase A1" evidence="5">
    <location>
        <begin position="103"/>
        <end position="413"/>
    </location>
</feature>
<evidence type="ECO:0000259" key="5">
    <source>
        <dbReference type="PROSITE" id="PS51767"/>
    </source>
</evidence>
<dbReference type="PROSITE" id="PS51767">
    <property type="entry name" value="PEPTIDASE_A1"/>
    <property type="match status" value="1"/>
</dbReference>
<evidence type="ECO:0000256" key="2">
    <source>
        <dbReference type="ARBA" id="ARBA00022750"/>
    </source>
</evidence>
<comment type="similarity">
    <text evidence="1 3">Belongs to the peptidase A1 family.</text>
</comment>
<dbReference type="InterPro" id="IPR021109">
    <property type="entry name" value="Peptidase_aspartic_dom_sf"/>
</dbReference>
<reference evidence="6 7" key="1">
    <citation type="submission" date="2024-02" db="EMBL/GenBank/DDBJ databases">
        <title>A draft genome for the cacao thread blight pathogen Marasmius crinis-equi.</title>
        <authorList>
            <person name="Cohen S.P."/>
            <person name="Baruah I.K."/>
            <person name="Amoako-Attah I."/>
            <person name="Bukari Y."/>
            <person name="Meinhardt L.W."/>
            <person name="Bailey B.A."/>
        </authorList>
    </citation>
    <scope>NUCLEOTIDE SEQUENCE [LARGE SCALE GENOMIC DNA]</scope>
    <source>
        <strain evidence="6 7">GH-76</strain>
    </source>
</reference>
<evidence type="ECO:0000256" key="4">
    <source>
        <dbReference type="SAM" id="SignalP"/>
    </source>
</evidence>
<accession>A0ABR3G2W5</accession>
<keyword evidence="2 3" id="KW-0064">Aspartyl protease</keyword>
<keyword evidence="3" id="KW-0378">Hydrolase</keyword>
<dbReference type="EMBL" id="JBAHYK010000001">
    <property type="protein sequence ID" value="KAL0581946.1"/>
    <property type="molecule type" value="Genomic_DNA"/>
</dbReference>
<protein>
    <recommendedName>
        <fullName evidence="5">Peptidase A1 domain-containing protein</fullName>
    </recommendedName>
</protein>
<dbReference type="PRINTS" id="PR00792">
    <property type="entry name" value="PEPSIN"/>
</dbReference>
<dbReference type="SUPFAM" id="SSF50630">
    <property type="entry name" value="Acid proteases"/>
    <property type="match status" value="1"/>
</dbReference>
<gene>
    <name evidence="6" type="ORF">V5O48_000003</name>
</gene>
<keyword evidence="4" id="KW-0732">Signal</keyword>